<feature type="non-terminal residue" evidence="7">
    <location>
        <position position="58"/>
    </location>
</feature>
<dbReference type="Gene3D" id="1.10.3860.10">
    <property type="entry name" value="Sodium:dicarboxylate symporter"/>
    <property type="match status" value="1"/>
</dbReference>
<organism evidence="7">
    <name type="scientific">human gut metagenome</name>
    <dbReference type="NCBI Taxonomy" id="408170"/>
    <lineage>
        <taxon>unclassified sequences</taxon>
        <taxon>metagenomes</taxon>
        <taxon>organismal metagenomes</taxon>
    </lineage>
</organism>
<proteinExistence type="predicted"/>
<comment type="caution">
    <text evidence="7">The sequence shown here is derived from an EMBL/GenBank/DDBJ whole genome shotgun (WGS) entry which is preliminary data.</text>
</comment>
<comment type="subcellular location">
    <subcellularLocation>
        <location evidence="1">Membrane</location>
        <topology evidence="1">Multi-pass membrane protein</topology>
    </subcellularLocation>
</comment>
<dbReference type="GO" id="GO:0016020">
    <property type="term" value="C:membrane"/>
    <property type="evidence" value="ECO:0007669"/>
    <property type="project" value="UniProtKB-SubCell"/>
</dbReference>
<reference evidence="7" key="1">
    <citation type="submission" date="2013-12" db="EMBL/GenBank/DDBJ databases">
        <title>A Varibaculum cambriense genome reconstructed from a premature infant gut community with otherwise low bacterial novelty that shifts toward anaerobic metabolism during the third week of life.</title>
        <authorList>
            <person name="Brown C.T."/>
            <person name="Sharon I."/>
            <person name="Thomas B.C."/>
            <person name="Castelle C.J."/>
            <person name="Morowitz M.J."/>
            <person name="Banfield J.F."/>
        </authorList>
    </citation>
    <scope>NUCLEOTIDE SEQUENCE</scope>
</reference>
<evidence type="ECO:0000256" key="3">
    <source>
        <dbReference type="ARBA" id="ARBA00022692"/>
    </source>
</evidence>
<gene>
    <name evidence="7" type="ORF">Q604_UNBC16795G0001</name>
</gene>
<evidence type="ECO:0000313" key="7">
    <source>
        <dbReference type="EMBL" id="ETJ28047.1"/>
    </source>
</evidence>
<keyword evidence="2" id="KW-0813">Transport</keyword>
<evidence type="ECO:0000256" key="4">
    <source>
        <dbReference type="ARBA" id="ARBA00022989"/>
    </source>
</evidence>
<dbReference type="Pfam" id="PF00375">
    <property type="entry name" value="SDF"/>
    <property type="match status" value="1"/>
</dbReference>
<evidence type="ECO:0000256" key="5">
    <source>
        <dbReference type="ARBA" id="ARBA00023136"/>
    </source>
</evidence>
<feature type="transmembrane region" description="Helical" evidence="6">
    <location>
        <begin position="14"/>
        <end position="39"/>
    </location>
</feature>
<name>W1XCG1_9ZZZZ</name>
<evidence type="ECO:0000256" key="2">
    <source>
        <dbReference type="ARBA" id="ARBA00022448"/>
    </source>
</evidence>
<evidence type="ECO:0000256" key="1">
    <source>
        <dbReference type="ARBA" id="ARBA00004141"/>
    </source>
</evidence>
<keyword evidence="5 6" id="KW-0472">Membrane</keyword>
<dbReference type="SUPFAM" id="SSF118215">
    <property type="entry name" value="Proton glutamate symport protein"/>
    <property type="match status" value="1"/>
</dbReference>
<keyword evidence="3 6" id="KW-0812">Transmembrane</keyword>
<dbReference type="GO" id="GO:0015293">
    <property type="term" value="F:symporter activity"/>
    <property type="evidence" value="ECO:0007669"/>
    <property type="project" value="InterPro"/>
</dbReference>
<protein>
    <submittedName>
        <fullName evidence="7">Sodium:dicarboxylate symporter</fullName>
    </submittedName>
</protein>
<sequence length="58" mass="6473">MEVFTKLFDELHQLISWVADFIISLMPYGVVALLASTLATRGVQAILDMGLFVVLLYV</sequence>
<evidence type="ECO:0000256" key="6">
    <source>
        <dbReference type="SAM" id="Phobius"/>
    </source>
</evidence>
<keyword evidence="4 6" id="KW-1133">Transmembrane helix</keyword>
<dbReference type="EMBL" id="AZMM01016795">
    <property type="protein sequence ID" value="ETJ28047.1"/>
    <property type="molecule type" value="Genomic_DNA"/>
</dbReference>
<dbReference type="AlphaFoldDB" id="W1XCG1"/>
<dbReference type="InterPro" id="IPR036458">
    <property type="entry name" value="Na:dicarbo_symporter_sf"/>
</dbReference>
<dbReference type="InterPro" id="IPR001991">
    <property type="entry name" value="Na-dicarboxylate_symporter"/>
</dbReference>
<accession>W1XCG1</accession>